<dbReference type="AlphaFoldDB" id="A0AAE1SEA9"/>
<accession>A0AAE1SEA9</accession>
<reference evidence="1" key="1">
    <citation type="submission" date="2023-12" db="EMBL/GenBank/DDBJ databases">
        <title>Genome assembly of Anisodus tanguticus.</title>
        <authorList>
            <person name="Wang Y.-J."/>
        </authorList>
    </citation>
    <scope>NUCLEOTIDE SEQUENCE</scope>
    <source>
        <strain evidence="1">KB-2021</strain>
        <tissue evidence="1">Leaf</tissue>
    </source>
</reference>
<comment type="caution">
    <text evidence="1">The sequence shown here is derived from an EMBL/GenBank/DDBJ whole genome shotgun (WGS) entry which is preliminary data.</text>
</comment>
<dbReference type="EMBL" id="JAVYJV010000006">
    <property type="protein sequence ID" value="KAK4367356.1"/>
    <property type="molecule type" value="Genomic_DNA"/>
</dbReference>
<keyword evidence="2" id="KW-1185">Reference proteome</keyword>
<protein>
    <submittedName>
        <fullName evidence="1">Uncharacterized protein</fullName>
    </submittedName>
</protein>
<gene>
    <name evidence="1" type="ORF">RND71_011148</name>
</gene>
<name>A0AAE1SEA9_9SOLA</name>
<organism evidence="1 2">
    <name type="scientific">Anisodus tanguticus</name>
    <dbReference type="NCBI Taxonomy" id="243964"/>
    <lineage>
        <taxon>Eukaryota</taxon>
        <taxon>Viridiplantae</taxon>
        <taxon>Streptophyta</taxon>
        <taxon>Embryophyta</taxon>
        <taxon>Tracheophyta</taxon>
        <taxon>Spermatophyta</taxon>
        <taxon>Magnoliopsida</taxon>
        <taxon>eudicotyledons</taxon>
        <taxon>Gunneridae</taxon>
        <taxon>Pentapetalae</taxon>
        <taxon>asterids</taxon>
        <taxon>lamiids</taxon>
        <taxon>Solanales</taxon>
        <taxon>Solanaceae</taxon>
        <taxon>Solanoideae</taxon>
        <taxon>Hyoscyameae</taxon>
        <taxon>Anisodus</taxon>
    </lineage>
</organism>
<dbReference type="Proteomes" id="UP001291623">
    <property type="component" value="Unassembled WGS sequence"/>
</dbReference>
<sequence length="80" mass="9007">MNLVNIDIERTTLCQSISEDQTSSNEKKQYKKRLIKQESPFSNSLPRRVEGLAGAAGWTKKTSTAFLPLASINRIVCEHQ</sequence>
<proteinExistence type="predicted"/>
<evidence type="ECO:0000313" key="2">
    <source>
        <dbReference type="Proteomes" id="UP001291623"/>
    </source>
</evidence>
<evidence type="ECO:0000313" key="1">
    <source>
        <dbReference type="EMBL" id="KAK4367356.1"/>
    </source>
</evidence>